<sequence>MVKAIAHAILGTPAKSLQAYKWLRQELSIWFSILTESQTSSAGQLRGSSPFYHILLQPQASVHGLYDEMEEGMFSKITGVIMSMVPPFG</sequence>
<gene>
    <name evidence="1" type="ORF">WJX84_002218</name>
</gene>
<evidence type="ECO:0000313" key="1">
    <source>
        <dbReference type="EMBL" id="KAK9868981.1"/>
    </source>
</evidence>
<dbReference type="EMBL" id="JALJOV010000003">
    <property type="protein sequence ID" value="KAK9868981.1"/>
    <property type="molecule type" value="Genomic_DNA"/>
</dbReference>
<reference evidence="1 2" key="1">
    <citation type="journal article" date="2024" name="Nat. Commun.">
        <title>Phylogenomics reveals the evolutionary origins of lichenization in chlorophyte algae.</title>
        <authorList>
            <person name="Puginier C."/>
            <person name="Libourel C."/>
            <person name="Otte J."/>
            <person name="Skaloud P."/>
            <person name="Haon M."/>
            <person name="Grisel S."/>
            <person name="Petersen M."/>
            <person name="Berrin J.G."/>
            <person name="Delaux P.M."/>
            <person name="Dal Grande F."/>
            <person name="Keller J."/>
        </authorList>
    </citation>
    <scope>NUCLEOTIDE SEQUENCE [LARGE SCALE GENOMIC DNA]</scope>
    <source>
        <strain evidence="1 2">SAG 2523</strain>
    </source>
</reference>
<comment type="caution">
    <text evidence="1">The sequence shown here is derived from an EMBL/GenBank/DDBJ whole genome shotgun (WGS) entry which is preliminary data.</text>
</comment>
<proteinExistence type="predicted"/>
<keyword evidence="2" id="KW-1185">Reference proteome</keyword>
<accession>A0AAW1TM75</accession>
<dbReference type="AlphaFoldDB" id="A0AAW1TM75"/>
<dbReference type="Proteomes" id="UP001485043">
    <property type="component" value="Unassembled WGS sequence"/>
</dbReference>
<name>A0AAW1TM75_9CHLO</name>
<protein>
    <submittedName>
        <fullName evidence="1">Uncharacterized protein</fullName>
    </submittedName>
</protein>
<evidence type="ECO:0000313" key="2">
    <source>
        <dbReference type="Proteomes" id="UP001485043"/>
    </source>
</evidence>
<organism evidence="1 2">
    <name type="scientific">Apatococcus fuscideae</name>
    <dbReference type="NCBI Taxonomy" id="2026836"/>
    <lineage>
        <taxon>Eukaryota</taxon>
        <taxon>Viridiplantae</taxon>
        <taxon>Chlorophyta</taxon>
        <taxon>core chlorophytes</taxon>
        <taxon>Trebouxiophyceae</taxon>
        <taxon>Chlorellales</taxon>
        <taxon>Chlorellaceae</taxon>
        <taxon>Apatococcus</taxon>
    </lineage>
</organism>